<gene>
    <name evidence="8" type="ORF">A2V72_02805</name>
</gene>
<keyword evidence="5" id="KW-0378">Hydrolase</keyword>
<dbReference type="Pfam" id="PF07927">
    <property type="entry name" value="HicA_toxin"/>
    <property type="match status" value="1"/>
</dbReference>
<keyword evidence="6" id="KW-0694">RNA-binding</keyword>
<comment type="caution">
    <text evidence="8">The sequence shown here is derived from an EMBL/GenBank/DDBJ whole genome shotgun (WGS) entry which is preliminary data.</text>
</comment>
<evidence type="ECO:0000256" key="2">
    <source>
        <dbReference type="ARBA" id="ARBA00022649"/>
    </source>
</evidence>
<comment type="similarity">
    <text evidence="1">Belongs to the HicA mRNA interferase family.</text>
</comment>
<reference evidence="8 9" key="1">
    <citation type="journal article" date="2016" name="Nat. Commun.">
        <title>Thousands of microbial genomes shed light on interconnected biogeochemical processes in an aquifer system.</title>
        <authorList>
            <person name="Anantharaman K."/>
            <person name="Brown C.T."/>
            <person name="Hug L.A."/>
            <person name="Sharon I."/>
            <person name="Castelle C.J."/>
            <person name="Probst A.J."/>
            <person name="Thomas B.C."/>
            <person name="Singh A."/>
            <person name="Wilkins M.J."/>
            <person name="Karaoz U."/>
            <person name="Brodie E.L."/>
            <person name="Williams K.H."/>
            <person name="Hubbard S.S."/>
            <person name="Banfield J.F."/>
        </authorList>
    </citation>
    <scope>NUCLEOTIDE SEQUENCE [LARGE SCALE GENOMIC DNA]</scope>
</reference>
<evidence type="ECO:0000256" key="7">
    <source>
        <dbReference type="ARBA" id="ARBA00023016"/>
    </source>
</evidence>
<evidence type="ECO:0000256" key="5">
    <source>
        <dbReference type="ARBA" id="ARBA00022801"/>
    </source>
</evidence>
<keyword evidence="4" id="KW-0255">Endonuclease</keyword>
<protein>
    <submittedName>
        <fullName evidence="8">Addiction module toxin, HicA family</fullName>
    </submittedName>
</protein>
<dbReference type="SUPFAM" id="SSF54786">
    <property type="entry name" value="YcfA/nrd intein domain"/>
    <property type="match status" value="1"/>
</dbReference>
<organism evidence="8 9">
    <name type="scientific">Candidatus Nealsonbacteria bacterium RBG_13_37_56</name>
    <dbReference type="NCBI Taxonomy" id="1801661"/>
    <lineage>
        <taxon>Bacteria</taxon>
        <taxon>Candidatus Nealsoniibacteriota</taxon>
    </lineage>
</organism>
<evidence type="ECO:0000256" key="6">
    <source>
        <dbReference type="ARBA" id="ARBA00022884"/>
    </source>
</evidence>
<dbReference type="InterPro" id="IPR012933">
    <property type="entry name" value="HicA_mRNA_interferase"/>
</dbReference>
<evidence type="ECO:0000256" key="1">
    <source>
        <dbReference type="ARBA" id="ARBA00006620"/>
    </source>
</evidence>
<evidence type="ECO:0000313" key="8">
    <source>
        <dbReference type="EMBL" id="OGZ17827.1"/>
    </source>
</evidence>
<evidence type="ECO:0000313" key="9">
    <source>
        <dbReference type="Proteomes" id="UP000178893"/>
    </source>
</evidence>
<name>A0A1G2DW79_9BACT</name>
<sequence length="63" mass="7455">MKRKDLIRHLIKNKCVFIREGANHSVFFNPLIKRTSTLPRHKEIDNFLAKKICRDLGLEPLIK</sequence>
<evidence type="ECO:0000256" key="3">
    <source>
        <dbReference type="ARBA" id="ARBA00022722"/>
    </source>
</evidence>
<evidence type="ECO:0000256" key="4">
    <source>
        <dbReference type="ARBA" id="ARBA00022759"/>
    </source>
</evidence>
<dbReference type="InterPro" id="IPR038570">
    <property type="entry name" value="HicA_sf"/>
</dbReference>
<keyword evidence="7" id="KW-0346">Stress response</keyword>
<dbReference type="GO" id="GO:0016787">
    <property type="term" value="F:hydrolase activity"/>
    <property type="evidence" value="ECO:0007669"/>
    <property type="project" value="UniProtKB-KW"/>
</dbReference>
<keyword evidence="2" id="KW-1277">Toxin-antitoxin system</keyword>
<keyword evidence="3" id="KW-0540">Nuclease</keyword>
<dbReference type="Proteomes" id="UP000178893">
    <property type="component" value="Unassembled WGS sequence"/>
</dbReference>
<proteinExistence type="inferred from homology"/>
<dbReference type="AlphaFoldDB" id="A0A1G2DW79"/>
<dbReference type="Gene3D" id="3.30.920.30">
    <property type="entry name" value="Hypothetical protein"/>
    <property type="match status" value="1"/>
</dbReference>
<dbReference type="GO" id="GO:0004519">
    <property type="term" value="F:endonuclease activity"/>
    <property type="evidence" value="ECO:0007669"/>
    <property type="project" value="UniProtKB-KW"/>
</dbReference>
<dbReference type="EMBL" id="MHLW01000024">
    <property type="protein sequence ID" value="OGZ17827.1"/>
    <property type="molecule type" value="Genomic_DNA"/>
</dbReference>
<dbReference type="GO" id="GO:0003729">
    <property type="term" value="F:mRNA binding"/>
    <property type="evidence" value="ECO:0007669"/>
    <property type="project" value="InterPro"/>
</dbReference>
<accession>A0A1G2DW79</accession>